<dbReference type="InterPro" id="IPR001845">
    <property type="entry name" value="HTH_ArsR_DNA-bd_dom"/>
</dbReference>
<comment type="caution">
    <text evidence="2">The sequence shown here is derived from an EMBL/GenBank/DDBJ whole genome shotgun (WGS) entry which is preliminary data.</text>
</comment>
<dbReference type="AlphaFoldDB" id="A0A7Y0EN04"/>
<keyword evidence="3" id="KW-1185">Reference proteome</keyword>
<dbReference type="InterPro" id="IPR011991">
    <property type="entry name" value="ArsR-like_HTH"/>
</dbReference>
<protein>
    <submittedName>
        <fullName evidence="2">Transcriptional regulator, ArsR family</fullName>
    </submittedName>
</protein>
<sequence>MSAGEISSMLEMKPSAVSYHLNCLYDSGLICRTRQGNRIIYRLNVTTIDELIMYFVRLSRTENEQPHDSSEKRE</sequence>
<evidence type="ECO:0000313" key="2">
    <source>
        <dbReference type="EMBL" id="NMM93220.1"/>
    </source>
</evidence>
<dbReference type="EMBL" id="JAAIII010000001">
    <property type="protein sequence ID" value="NMM93220.1"/>
    <property type="molecule type" value="Genomic_DNA"/>
</dbReference>
<dbReference type="SMART" id="SM00418">
    <property type="entry name" value="HTH_ARSR"/>
    <property type="match status" value="1"/>
</dbReference>
<dbReference type="SUPFAM" id="SSF46785">
    <property type="entry name" value="Winged helix' DNA-binding domain"/>
    <property type="match status" value="1"/>
</dbReference>
<accession>A0A7Y0EN04</accession>
<proteinExistence type="predicted"/>
<dbReference type="Pfam" id="PF01022">
    <property type="entry name" value="HTH_5"/>
    <property type="match status" value="1"/>
</dbReference>
<dbReference type="GO" id="GO:0003700">
    <property type="term" value="F:DNA-binding transcription factor activity"/>
    <property type="evidence" value="ECO:0007669"/>
    <property type="project" value="InterPro"/>
</dbReference>
<gene>
    <name evidence="2" type="ORF">G1C95_0405</name>
</gene>
<dbReference type="Gene3D" id="1.10.10.10">
    <property type="entry name" value="Winged helix-like DNA-binding domain superfamily/Winged helix DNA-binding domain"/>
    <property type="match status" value="1"/>
</dbReference>
<feature type="domain" description="HTH arsR-type" evidence="1">
    <location>
        <begin position="1"/>
        <end position="63"/>
    </location>
</feature>
<dbReference type="InterPro" id="IPR036390">
    <property type="entry name" value="WH_DNA-bd_sf"/>
</dbReference>
<evidence type="ECO:0000313" key="3">
    <source>
        <dbReference type="Proteomes" id="UP000532194"/>
    </source>
</evidence>
<dbReference type="CDD" id="cd00090">
    <property type="entry name" value="HTH_ARSR"/>
    <property type="match status" value="1"/>
</dbReference>
<evidence type="ECO:0000259" key="1">
    <source>
        <dbReference type="PROSITE" id="PS50987"/>
    </source>
</evidence>
<dbReference type="InterPro" id="IPR036388">
    <property type="entry name" value="WH-like_DNA-bd_sf"/>
</dbReference>
<reference evidence="2 3" key="1">
    <citation type="submission" date="2020-02" db="EMBL/GenBank/DDBJ databases">
        <title>Characterization of phylogenetic diversity of novel bifidobacterial species isolated in Czech ZOOs.</title>
        <authorList>
            <person name="Lugli G.A."/>
            <person name="Vera N.B."/>
            <person name="Ventura M."/>
        </authorList>
    </citation>
    <scope>NUCLEOTIDE SEQUENCE [LARGE SCALE GENOMIC DNA]</scope>
    <source>
        <strain evidence="2 3">DSM 109957</strain>
    </source>
</reference>
<organism evidence="2 3">
    <name type="scientific">Bifidobacterium oedipodis</name>
    <dbReference type="NCBI Taxonomy" id="2675322"/>
    <lineage>
        <taxon>Bacteria</taxon>
        <taxon>Bacillati</taxon>
        <taxon>Actinomycetota</taxon>
        <taxon>Actinomycetes</taxon>
        <taxon>Bifidobacteriales</taxon>
        <taxon>Bifidobacteriaceae</taxon>
        <taxon>Bifidobacterium</taxon>
    </lineage>
</organism>
<dbReference type="PROSITE" id="PS50987">
    <property type="entry name" value="HTH_ARSR_2"/>
    <property type="match status" value="1"/>
</dbReference>
<name>A0A7Y0EN04_9BIFI</name>
<dbReference type="Proteomes" id="UP000532194">
    <property type="component" value="Unassembled WGS sequence"/>
</dbReference>